<evidence type="ECO:0000256" key="2">
    <source>
        <dbReference type="SAM" id="MobiDB-lite"/>
    </source>
</evidence>
<organism evidence="3 4">
    <name type="scientific">Paramuricea clavata</name>
    <name type="common">Red gorgonian</name>
    <name type="synonym">Violescent sea-whip</name>
    <dbReference type="NCBI Taxonomy" id="317549"/>
    <lineage>
        <taxon>Eukaryota</taxon>
        <taxon>Metazoa</taxon>
        <taxon>Cnidaria</taxon>
        <taxon>Anthozoa</taxon>
        <taxon>Octocorallia</taxon>
        <taxon>Malacalcyonacea</taxon>
        <taxon>Plexauridae</taxon>
        <taxon>Paramuricea</taxon>
    </lineage>
</organism>
<feature type="compositionally biased region" description="Basic and acidic residues" evidence="2">
    <location>
        <begin position="1"/>
        <end position="10"/>
    </location>
</feature>
<dbReference type="OrthoDB" id="8046937at2759"/>
<gene>
    <name evidence="3" type="ORF">PACLA_8A013267</name>
</gene>
<sequence>MAEEVKKGTVDEDGVTEEETAFETGIRESQRERIPTLKGEEYQRQLLQRDYSIASRAWRKQANIAEAVLADSADVFVLQRERSILSGRMDDLANTQIKFGGLVSQEQSTTYEQWCRIHQNILSDLNTRISKLMDDRSSAISKRSHRSKTSGKSTSTKTSNSSLRRRSEMLAKKARLETELKFHDAEIKKMADLKRQEDELKHFRIAKELAATDAEIEAVAKVESNYSIELNLENISKLPDDDNSGERVKQYLESQHTINNKGLSTLPVDIDVCGSIVSKTLATGINSKDQVTPGNDLNPLSHPLPTTHPSFILPTPPLAVSQGEMSKESLPVSTIRRDTSLHVSAGYNANANANGDSLTRLADLLAQRQDYDSLPPPQPDVFSGDLLQYPIWIKAFETLIERKTNQPSERLYYLGKYTSGEAKEAVSGLLPLDTETAYAKAKKIPANRFGNSFLASNAYRKKLENWPKIAPNDGPGLRRYSDFLQHCCTAIDKINCLNVLDDPEENRKMLSKLPNYLVNRWGRIIDDQIGEDVNDRSDDEDELGMPQKTEGRNYPSFKEFSRFLKKEARIACNPVISQCFLKGESKKKEVKESNYKQSRYRNVGVNSFVSQTDDFSPTLEESRMKSRNDVKKLICIFCKEMHEIDVCEKFLKLPMDGKREFIIAKRLCWGCLKWGHLNSNCRVRKICKVCSEAYPTSLHGDNRKSRSKLATKSKDDSSKSKDDSSKPRQELNKVKDSSNEDTTISNCIEVCKTNTYSGPISHSLIVPVWLHHKTNPNHKIMVYALLDEQSDACFVKDSVVDEVGVNGPESTRDFNSIGTRNRKQSKDRWFNSSWC</sequence>
<keyword evidence="1" id="KW-0175">Coiled coil</keyword>
<accession>A0A7D9J665</accession>
<dbReference type="EMBL" id="CACRXK020012219">
    <property type="protein sequence ID" value="CAB4022911.1"/>
    <property type="molecule type" value="Genomic_DNA"/>
</dbReference>
<dbReference type="InterPro" id="IPR005312">
    <property type="entry name" value="DUF1759"/>
</dbReference>
<dbReference type="AlphaFoldDB" id="A0A7D9J665"/>
<feature type="compositionally biased region" description="Acidic residues" evidence="2">
    <location>
        <begin position="11"/>
        <end position="21"/>
    </location>
</feature>
<name>A0A7D9J665_PARCT</name>
<feature type="region of interest" description="Disordered" evidence="2">
    <location>
        <begin position="136"/>
        <end position="166"/>
    </location>
</feature>
<comment type="caution">
    <text evidence="3">The sequence shown here is derived from an EMBL/GenBank/DDBJ whole genome shotgun (WGS) entry which is preliminary data.</text>
</comment>
<feature type="region of interest" description="Disordered" evidence="2">
    <location>
        <begin position="1"/>
        <end position="28"/>
    </location>
</feature>
<dbReference type="PANTHER" id="PTHR47331:SF5">
    <property type="entry name" value="RIBONUCLEASE H"/>
    <property type="match status" value="1"/>
</dbReference>
<dbReference type="PANTHER" id="PTHR47331">
    <property type="entry name" value="PHD-TYPE DOMAIN-CONTAINING PROTEIN"/>
    <property type="match status" value="1"/>
</dbReference>
<evidence type="ECO:0000313" key="3">
    <source>
        <dbReference type="EMBL" id="CAB4022911.1"/>
    </source>
</evidence>
<feature type="coiled-coil region" evidence="1">
    <location>
        <begin position="166"/>
        <end position="193"/>
    </location>
</feature>
<feature type="region of interest" description="Disordered" evidence="2">
    <location>
        <begin position="531"/>
        <end position="550"/>
    </location>
</feature>
<feature type="compositionally biased region" description="Acidic residues" evidence="2">
    <location>
        <begin position="531"/>
        <end position="543"/>
    </location>
</feature>
<reference evidence="3" key="1">
    <citation type="submission" date="2020-04" db="EMBL/GenBank/DDBJ databases">
        <authorList>
            <person name="Alioto T."/>
            <person name="Alioto T."/>
            <person name="Gomez Garrido J."/>
        </authorList>
    </citation>
    <scope>NUCLEOTIDE SEQUENCE</scope>
    <source>
        <strain evidence="3">A484AB</strain>
    </source>
</reference>
<protein>
    <submittedName>
        <fullName evidence="3">Uncharacterized protein</fullName>
    </submittedName>
</protein>
<evidence type="ECO:0000313" key="4">
    <source>
        <dbReference type="Proteomes" id="UP001152795"/>
    </source>
</evidence>
<dbReference type="Proteomes" id="UP001152795">
    <property type="component" value="Unassembled WGS sequence"/>
</dbReference>
<evidence type="ECO:0000256" key="1">
    <source>
        <dbReference type="SAM" id="Coils"/>
    </source>
</evidence>
<proteinExistence type="predicted"/>
<feature type="compositionally biased region" description="Low complexity" evidence="2">
    <location>
        <begin position="150"/>
        <end position="162"/>
    </location>
</feature>
<keyword evidence="4" id="KW-1185">Reference proteome</keyword>
<dbReference type="Pfam" id="PF03564">
    <property type="entry name" value="DUF1759"/>
    <property type="match status" value="1"/>
</dbReference>
<feature type="compositionally biased region" description="Basic and acidic residues" evidence="2">
    <location>
        <begin position="712"/>
        <end position="738"/>
    </location>
</feature>
<feature type="region of interest" description="Disordered" evidence="2">
    <location>
        <begin position="698"/>
        <end position="738"/>
    </location>
</feature>